<dbReference type="EMBL" id="GBXM01009217">
    <property type="protein sequence ID" value="JAH99360.1"/>
    <property type="molecule type" value="Transcribed_RNA"/>
</dbReference>
<name>A0A0E9XC09_ANGAN</name>
<sequence length="13" mass="1140">MGLAPGCSACSGS</sequence>
<reference evidence="1" key="1">
    <citation type="submission" date="2014-11" db="EMBL/GenBank/DDBJ databases">
        <authorList>
            <person name="Amaro Gonzalez C."/>
        </authorList>
    </citation>
    <scope>NUCLEOTIDE SEQUENCE</scope>
</reference>
<organism evidence="1">
    <name type="scientific">Anguilla anguilla</name>
    <name type="common">European freshwater eel</name>
    <name type="synonym">Muraena anguilla</name>
    <dbReference type="NCBI Taxonomy" id="7936"/>
    <lineage>
        <taxon>Eukaryota</taxon>
        <taxon>Metazoa</taxon>
        <taxon>Chordata</taxon>
        <taxon>Craniata</taxon>
        <taxon>Vertebrata</taxon>
        <taxon>Euteleostomi</taxon>
        <taxon>Actinopterygii</taxon>
        <taxon>Neopterygii</taxon>
        <taxon>Teleostei</taxon>
        <taxon>Anguilliformes</taxon>
        <taxon>Anguillidae</taxon>
        <taxon>Anguilla</taxon>
    </lineage>
</organism>
<protein>
    <submittedName>
        <fullName evidence="1">Uncharacterized protein</fullName>
    </submittedName>
</protein>
<evidence type="ECO:0000313" key="1">
    <source>
        <dbReference type="EMBL" id="JAH99360.1"/>
    </source>
</evidence>
<reference evidence="1" key="2">
    <citation type="journal article" date="2015" name="Fish Shellfish Immunol.">
        <title>Early steps in the European eel (Anguilla anguilla)-Vibrio vulnificus interaction in the gills: Role of the RtxA13 toxin.</title>
        <authorList>
            <person name="Callol A."/>
            <person name="Pajuelo D."/>
            <person name="Ebbesson L."/>
            <person name="Teles M."/>
            <person name="MacKenzie S."/>
            <person name="Amaro C."/>
        </authorList>
    </citation>
    <scope>NUCLEOTIDE SEQUENCE</scope>
</reference>
<accession>A0A0E9XC09</accession>
<proteinExistence type="predicted"/>